<dbReference type="Pfam" id="PF13473">
    <property type="entry name" value="Cupredoxin_1"/>
    <property type="match status" value="1"/>
</dbReference>
<keyword evidence="5" id="KW-1185">Reference proteome</keyword>
<feature type="chain" id="PRO_5003936199" description="EfeO-type cupredoxin-like domain-containing protein" evidence="2">
    <location>
        <begin position="28"/>
        <end position="197"/>
    </location>
</feature>
<dbReference type="KEGG" id="cthe:Chro_5665"/>
<sequence length="197" mass="21395">MMNKSAIVGSIASLGLALGIASGQAVAQMPHEGIQHSESESTSQFERIEQPLWLKGAVTVGGLGLIGLELWWFLLSKPKSQKAKTDRGIQEIDIAVDGGYEPSRVVVNAGEPVRLNFYRKDPSSCLEEVRFPDFHIAQELPLNKVTPIEFTPDKPGKYEFTCGMNMFRGALEVQAANSPITVRASSVDNNGKASAHK</sequence>
<evidence type="ECO:0000313" key="5">
    <source>
        <dbReference type="Proteomes" id="UP000010384"/>
    </source>
</evidence>
<feature type="transmembrane region" description="Helical" evidence="1">
    <location>
        <begin position="51"/>
        <end position="74"/>
    </location>
</feature>
<dbReference type="SUPFAM" id="SSF49503">
    <property type="entry name" value="Cupredoxins"/>
    <property type="match status" value="1"/>
</dbReference>
<keyword evidence="4" id="KW-0614">Plasmid</keyword>
<feature type="signal peptide" evidence="2">
    <location>
        <begin position="1"/>
        <end position="27"/>
    </location>
</feature>
<dbReference type="Gene3D" id="2.60.40.420">
    <property type="entry name" value="Cupredoxins - blue copper proteins"/>
    <property type="match status" value="1"/>
</dbReference>
<dbReference type="PATRIC" id="fig|251229.3.peg.6619"/>
<keyword evidence="1" id="KW-0812">Transmembrane</keyword>
<dbReference type="HOGENOM" id="CLU_131523_0_0_3"/>
<evidence type="ECO:0000259" key="3">
    <source>
        <dbReference type="Pfam" id="PF13473"/>
    </source>
</evidence>
<dbReference type="Proteomes" id="UP000010384">
    <property type="component" value="Plasmid pCHRO.01"/>
</dbReference>
<geneLocation type="plasmid" evidence="4 5">
    <name>pCHRO.01</name>
</geneLocation>
<dbReference type="InterPro" id="IPR028096">
    <property type="entry name" value="EfeO_Cupredoxin"/>
</dbReference>
<dbReference type="RefSeq" id="WP_015162955.1">
    <property type="nucleotide sequence ID" value="NC_019699.1"/>
</dbReference>
<gene>
    <name evidence="4" type="ORF">Chro_5665</name>
</gene>
<evidence type="ECO:0000313" key="4">
    <source>
        <dbReference type="EMBL" id="AFY91017.1"/>
    </source>
</evidence>
<name>K9U7C5_CHRTP</name>
<dbReference type="InParanoid" id="K9U7C5"/>
<keyword evidence="2" id="KW-0732">Signal</keyword>
<proteinExistence type="predicted"/>
<accession>K9U7C5</accession>
<keyword evidence="1" id="KW-1133">Transmembrane helix</keyword>
<organism evidence="4 5">
    <name type="scientific">Chroococcidiopsis thermalis (strain PCC 7203)</name>
    <dbReference type="NCBI Taxonomy" id="251229"/>
    <lineage>
        <taxon>Bacteria</taxon>
        <taxon>Bacillati</taxon>
        <taxon>Cyanobacteriota</taxon>
        <taxon>Cyanophyceae</taxon>
        <taxon>Chroococcidiopsidales</taxon>
        <taxon>Chroococcidiopsidaceae</taxon>
        <taxon>Chroococcidiopsis</taxon>
    </lineage>
</organism>
<dbReference type="InterPro" id="IPR008972">
    <property type="entry name" value="Cupredoxin"/>
</dbReference>
<protein>
    <recommendedName>
        <fullName evidence="3">EfeO-type cupredoxin-like domain-containing protein</fullName>
    </recommendedName>
</protein>
<feature type="domain" description="EfeO-type cupredoxin-like" evidence="3">
    <location>
        <begin position="70"/>
        <end position="171"/>
    </location>
</feature>
<dbReference type="EMBL" id="CP003598">
    <property type="protein sequence ID" value="AFY91017.1"/>
    <property type="molecule type" value="Genomic_DNA"/>
</dbReference>
<evidence type="ECO:0000256" key="2">
    <source>
        <dbReference type="SAM" id="SignalP"/>
    </source>
</evidence>
<reference evidence="4 5" key="1">
    <citation type="submission" date="2012-06" db="EMBL/GenBank/DDBJ databases">
        <title>Finished plasmid 1 of genome of Chroococcidiopsis thermalis PCC 7203.</title>
        <authorList>
            <consortium name="US DOE Joint Genome Institute"/>
            <person name="Gugger M."/>
            <person name="Coursin T."/>
            <person name="Rippka R."/>
            <person name="Tandeau De Marsac N."/>
            <person name="Huntemann M."/>
            <person name="Wei C.-L."/>
            <person name="Han J."/>
            <person name="Detter J.C."/>
            <person name="Han C."/>
            <person name="Tapia R."/>
            <person name="Davenport K."/>
            <person name="Daligault H."/>
            <person name="Erkkila T."/>
            <person name="Gu W."/>
            <person name="Munk A.C.C."/>
            <person name="Teshima H."/>
            <person name="Xu Y."/>
            <person name="Chain P."/>
            <person name="Chen A."/>
            <person name="Krypides N."/>
            <person name="Mavromatis K."/>
            <person name="Markowitz V."/>
            <person name="Szeto E."/>
            <person name="Ivanova N."/>
            <person name="Mikhailova N."/>
            <person name="Ovchinnikova G."/>
            <person name="Pagani I."/>
            <person name="Pati A."/>
            <person name="Goodwin L."/>
            <person name="Peters L."/>
            <person name="Pitluck S."/>
            <person name="Woyke T."/>
            <person name="Kerfeld C."/>
        </authorList>
    </citation>
    <scope>NUCLEOTIDE SEQUENCE [LARGE SCALE GENOMIC DNA]</scope>
    <source>
        <strain evidence="4 5">PCC 7203</strain>
        <plasmid evidence="4 5">pCHRO.01</plasmid>
    </source>
</reference>
<keyword evidence="1" id="KW-0472">Membrane</keyword>
<evidence type="ECO:0000256" key="1">
    <source>
        <dbReference type="SAM" id="Phobius"/>
    </source>
</evidence>
<dbReference type="AlphaFoldDB" id="K9U7C5"/>